<dbReference type="Proteomes" id="UP000254282">
    <property type="component" value="Unassembled WGS sequence"/>
</dbReference>
<dbReference type="InterPro" id="IPR029044">
    <property type="entry name" value="Nucleotide-diphossugar_trans"/>
</dbReference>
<proteinExistence type="predicted"/>
<organism evidence="2 3">
    <name type="scientific">Chryseobacterium indoltheticum</name>
    <dbReference type="NCBI Taxonomy" id="254"/>
    <lineage>
        <taxon>Bacteria</taxon>
        <taxon>Pseudomonadati</taxon>
        <taxon>Bacteroidota</taxon>
        <taxon>Flavobacteriia</taxon>
        <taxon>Flavobacteriales</taxon>
        <taxon>Weeksellaceae</taxon>
        <taxon>Chryseobacterium group</taxon>
        <taxon>Chryseobacterium</taxon>
    </lineage>
</organism>
<sequence>MLISIIVPVYNSALYLEKCIDSILSQTYSNLELILINDGSTDSSREIMETYKKSDARIVLINKINTGVSDSRNTGIEASSGQMICFIDSDDWVDSDYLEIFTSNFENNNTLLIQSLNRNGTLKNIYNYKSYSIKTDIDPLFTDNDLLYCGGPMAKFYDQSVIQKNNILFAKNVTYGEDLIFFLEYIKHSDFIRFLPDAKYHYRLTEGSLSTKRNYPVKNYIEVHHAISQFINWAKITKDSTLKYFYAIDWDILEAGIDQNIHKNLKNQKEDFFNLEKSITSLHYKYGNKKQKILYFFIKINNLLILKMYKSFLLKLSKLRKAI</sequence>
<dbReference type="PANTHER" id="PTHR22916:SF3">
    <property type="entry name" value="UDP-GLCNAC:BETAGAL BETA-1,3-N-ACETYLGLUCOSAMINYLTRANSFERASE-LIKE PROTEIN 1"/>
    <property type="match status" value="1"/>
</dbReference>
<gene>
    <name evidence="2" type="primary">hyaD_3</name>
    <name evidence="2" type="ORF">NCTC13532_02505</name>
</gene>
<keyword evidence="2" id="KW-0328">Glycosyltransferase</keyword>
<feature type="domain" description="Glycosyltransferase 2-like" evidence="1">
    <location>
        <begin position="4"/>
        <end position="156"/>
    </location>
</feature>
<dbReference type="Gene3D" id="3.90.550.10">
    <property type="entry name" value="Spore Coat Polysaccharide Biosynthesis Protein SpsA, Chain A"/>
    <property type="match status" value="1"/>
</dbReference>
<reference evidence="2 3" key="1">
    <citation type="submission" date="2018-06" db="EMBL/GenBank/DDBJ databases">
        <authorList>
            <consortium name="Pathogen Informatics"/>
            <person name="Doyle S."/>
        </authorList>
    </citation>
    <scope>NUCLEOTIDE SEQUENCE [LARGE SCALE GENOMIC DNA]</scope>
    <source>
        <strain evidence="2 3">NCTC13532</strain>
    </source>
</reference>
<dbReference type="EMBL" id="UFVR01000004">
    <property type="protein sequence ID" value="SUX46945.1"/>
    <property type="molecule type" value="Genomic_DNA"/>
</dbReference>
<evidence type="ECO:0000313" key="2">
    <source>
        <dbReference type="EMBL" id="SUX46945.1"/>
    </source>
</evidence>
<dbReference type="Pfam" id="PF00535">
    <property type="entry name" value="Glycos_transf_2"/>
    <property type="match status" value="1"/>
</dbReference>
<dbReference type="EC" id="2.4.1.212" evidence="2"/>
<dbReference type="SUPFAM" id="SSF53448">
    <property type="entry name" value="Nucleotide-diphospho-sugar transferases"/>
    <property type="match status" value="1"/>
</dbReference>
<evidence type="ECO:0000259" key="1">
    <source>
        <dbReference type="Pfam" id="PF00535"/>
    </source>
</evidence>
<name>A0A381FKA8_9FLAO</name>
<dbReference type="InterPro" id="IPR001173">
    <property type="entry name" value="Glyco_trans_2-like"/>
</dbReference>
<dbReference type="AlphaFoldDB" id="A0A381FKA8"/>
<keyword evidence="2" id="KW-0808">Transferase</keyword>
<accession>A0A381FKA8</accession>
<dbReference type="RefSeq" id="WP_115620509.1">
    <property type="nucleotide sequence ID" value="NZ_UFVR01000004.1"/>
</dbReference>
<dbReference type="PANTHER" id="PTHR22916">
    <property type="entry name" value="GLYCOSYLTRANSFERASE"/>
    <property type="match status" value="1"/>
</dbReference>
<dbReference type="GO" id="GO:0050501">
    <property type="term" value="F:hyaluronan synthase activity"/>
    <property type="evidence" value="ECO:0007669"/>
    <property type="project" value="UniProtKB-EC"/>
</dbReference>
<evidence type="ECO:0000313" key="3">
    <source>
        <dbReference type="Proteomes" id="UP000254282"/>
    </source>
</evidence>
<dbReference type="CDD" id="cd00761">
    <property type="entry name" value="Glyco_tranf_GTA_type"/>
    <property type="match status" value="1"/>
</dbReference>
<protein>
    <submittedName>
        <fullName evidence="2">Hyaluronan synthase</fullName>
        <ecNumber evidence="2">2.4.1.212</ecNumber>
    </submittedName>
</protein>